<dbReference type="InterPro" id="IPR050319">
    <property type="entry name" value="ABC_transp_ATP-bind"/>
</dbReference>
<evidence type="ECO:0000256" key="3">
    <source>
        <dbReference type="ARBA" id="ARBA00022741"/>
    </source>
</evidence>
<evidence type="ECO:0000256" key="5">
    <source>
        <dbReference type="ARBA" id="ARBA00023112"/>
    </source>
</evidence>
<dbReference type="InterPro" id="IPR003593">
    <property type="entry name" value="AAA+_ATPase"/>
</dbReference>
<keyword evidence="5" id="KW-0406">Ion transport</keyword>
<protein>
    <submittedName>
        <fullName evidence="7">Nickel import ATP-binding protein NikE</fullName>
    </submittedName>
</protein>
<keyword evidence="5" id="KW-0921">Nickel transport</keyword>
<reference evidence="7 8" key="1">
    <citation type="submission" date="2019-10" db="EMBL/GenBank/DDBJ databases">
        <title>Bacillus aerolatum sp. nov., isolated from bioaerosol of sport playgrounds.</title>
        <authorList>
            <person name="Chen P."/>
            <person name="Zhang G."/>
        </authorList>
    </citation>
    <scope>NUCLEOTIDE SEQUENCE [LARGE SCALE GENOMIC DNA]</scope>
    <source>
        <strain evidence="7 8">CX253</strain>
    </source>
</reference>
<dbReference type="PANTHER" id="PTHR43776:SF8">
    <property type="entry name" value="ABC TRANSPORTER, ATP-BINDING PROTEIN"/>
    <property type="match status" value="1"/>
</dbReference>
<keyword evidence="2" id="KW-0533">Nickel</keyword>
<dbReference type="CDD" id="cd03257">
    <property type="entry name" value="ABC_NikE_OppD_transporters"/>
    <property type="match status" value="1"/>
</dbReference>
<keyword evidence="3" id="KW-0547">Nucleotide-binding</keyword>
<dbReference type="AlphaFoldDB" id="A0A6I1FHC9"/>
<accession>A0A6I1FHC9</accession>
<name>A0A6I1FHC9_9BACI</name>
<dbReference type="PROSITE" id="PS00211">
    <property type="entry name" value="ABC_TRANSPORTER_1"/>
    <property type="match status" value="1"/>
</dbReference>
<dbReference type="GO" id="GO:0015413">
    <property type="term" value="F:ABC-type nickel transporter activity"/>
    <property type="evidence" value="ECO:0007669"/>
    <property type="project" value="InterPro"/>
</dbReference>
<dbReference type="PROSITE" id="PS50893">
    <property type="entry name" value="ABC_TRANSPORTER_2"/>
    <property type="match status" value="1"/>
</dbReference>
<sequence length="277" mass="31237">MGLLELKSIKKTYFLGSSVWGKRKIVEAVKNVSLTLEEGVCLGLVGESGSGKSTLGKILLGLEKPDQGEVWFQGRNLYNLKAKELKELRRNLQVVFQDCYSAVNPRLTVGEIIAEPLRNYERLTSAQEKKKVQEFLEIVGLCLEDIHKYPHHFSGGQLQRINIARAIALKPKLIILDEAVSALDVLVQVQILNLLAQLKEEFQLSYLFISHDLQAVNYIADRLAVMYKGEVVERLDDMEQLERLEHPVSKKLLSSVLPPYPSGERLGIINNMTKISL</sequence>
<dbReference type="RefSeq" id="WP_152149818.1">
    <property type="nucleotide sequence ID" value="NZ_WEIO01000002.1"/>
</dbReference>
<dbReference type="PANTHER" id="PTHR43776">
    <property type="entry name" value="TRANSPORT ATP-BINDING PROTEIN"/>
    <property type="match status" value="1"/>
</dbReference>
<dbReference type="Pfam" id="PF00005">
    <property type="entry name" value="ABC_tran"/>
    <property type="match status" value="1"/>
</dbReference>
<evidence type="ECO:0000313" key="7">
    <source>
        <dbReference type="EMBL" id="KAB7707831.1"/>
    </source>
</evidence>
<evidence type="ECO:0000259" key="6">
    <source>
        <dbReference type="PROSITE" id="PS50893"/>
    </source>
</evidence>
<dbReference type="Proteomes" id="UP000429595">
    <property type="component" value="Unassembled WGS sequence"/>
</dbReference>
<dbReference type="GO" id="GO:0005886">
    <property type="term" value="C:plasma membrane"/>
    <property type="evidence" value="ECO:0007669"/>
    <property type="project" value="InterPro"/>
</dbReference>
<dbReference type="InterPro" id="IPR014137">
    <property type="entry name" value="Nickel_NikE"/>
</dbReference>
<organism evidence="7 8">
    <name type="scientific">Bacillus aerolatus</name>
    <dbReference type="NCBI Taxonomy" id="2653354"/>
    <lineage>
        <taxon>Bacteria</taxon>
        <taxon>Bacillati</taxon>
        <taxon>Bacillota</taxon>
        <taxon>Bacilli</taxon>
        <taxon>Bacillales</taxon>
        <taxon>Bacillaceae</taxon>
        <taxon>Bacillus</taxon>
    </lineage>
</organism>
<dbReference type="GO" id="GO:0016887">
    <property type="term" value="F:ATP hydrolysis activity"/>
    <property type="evidence" value="ECO:0007669"/>
    <property type="project" value="InterPro"/>
</dbReference>
<keyword evidence="8" id="KW-1185">Reference proteome</keyword>
<dbReference type="InterPro" id="IPR003439">
    <property type="entry name" value="ABC_transporter-like_ATP-bd"/>
</dbReference>
<dbReference type="InterPro" id="IPR027417">
    <property type="entry name" value="P-loop_NTPase"/>
</dbReference>
<dbReference type="NCBIfam" id="TIGR02769">
    <property type="entry name" value="nickel_nikE"/>
    <property type="match status" value="1"/>
</dbReference>
<dbReference type="InterPro" id="IPR017871">
    <property type="entry name" value="ABC_transporter-like_CS"/>
</dbReference>
<evidence type="ECO:0000313" key="8">
    <source>
        <dbReference type="Proteomes" id="UP000429595"/>
    </source>
</evidence>
<evidence type="ECO:0000256" key="2">
    <source>
        <dbReference type="ARBA" id="ARBA00022596"/>
    </source>
</evidence>
<evidence type="ECO:0000256" key="1">
    <source>
        <dbReference type="ARBA" id="ARBA00022448"/>
    </source>
</evidence>
<dbReference type="SUPFAM" id="SSF52540">
    <property type="entry name" value="P-loop containing nucleoside triphosphate hydrolases"/>
    <property type="match status" value="1"/>
</dbReference>
<keyword evidence="1" id="KW-0813">Transport</keyword>
<keyword evidence="4 7" id="KW-0067">ATP-binding</keyword>
<proteinExistence type="predicted"/>
<evidence type="ECO:0000256" key="4">
    <source>
        <dbReference type="ARBA" id="ARBA00022840"/>
    </source>
</evidence>
<dbReference type="Gene3D" id="3.40.50.300">
    <property type="entry name" value="P-loop containing nucleotide triphosphate hydrolases"/>
    <property type="match status" value="1"/>
</dbReference>
<gene>
    <name evidence="7" type="primary">nikE</name>
    <name evidence="7" type="ORF">F9802_03730</name>
</gene>
<dbReference type="GO" id="GO:0005524">
    <property type="term" value="F:ATP binding"/>
    <property type="evidence" value="ECO:0007669"/>
    <property type="project" value="UniProtKB-KW"/>
</dbReference>
<feature type="domain" description="ABC transporter" evidence="6">
    <location>
        <begin position="4"/>
        <end position="253"/>
    </location>
</feature>
<comment type="caution">
    <text evidence="7">The sequence shown here is derived from an EMBL/GenBank/DDBJ whole genome shotgun (WGS) entry which is preliminary data.</text>
</comment>
<dbReference type="EMBL" id="WEIO01000002">
    <property type="protein sequence ID" value="KAB7707831.1"/>
    <property type="molecule type" value="Genomic_DNA"/>
</dbReference>
<dbReference type="SMART" id="SM00382">
    <property type="entry name" value="AAA"/>
    <property type="match status" value="1"/>
</dbReference>
<dbReference type="GO" id="GO:0016151">
    <property type="term" value="F:nickel cation binding"/>
    <property type="evidence" value="ECO:0007669"/>
    <property type="project" value="InterPro"/>
</dbReference>